<evidence type="ECO:0000259" key="2">
    <source>
        <dbReference type="Pfam" id="PF12937"/>
    </source>
</evidence>
<proteinExistence type="predicted"/>
<dbReference type="Gene3D" id="3.80.10.10">
    <property type="entry name" value="Ribonuclease Inhibitor"/>
    <property type="match status" value="1"/>
</dbReference>
<protein>
    <recommendedName>
        <fullName evidence="2">F-box domain-containing protein</fullName>
    </recommendedName>
</protein>
<gene>
    <name evidence="3" type="ORF">EXIGLDRAFT_143663</name>
</gene>
<feature type="compositionally biased region" description="Low complexity" evidence="1">
    <location>
        <begin position="470"/>
        <end position="479"/>
    </location>
</feature>
<feature type="compositionally biased region" description="Acidic residues" evidence="1">
    <location>
        <begin position="482"/>
        <end position="521"/>
    </location>
</feature>
<dbReference type="OrthoDB" id="3247499at2759"/>
<evidence type="ECO:0000313" key="4">
    <source>
        <dbReference type="Proteomes" id="UP000077266"/>
    </source>
</evidence>
<feature type="region of interest" description="Disordered" evidence="1">
    <location>
        <begin position="459"/>
        <end position="521"/>
    </location>
</feature>
<name>A0A165NBX0_EXIGL</name>
<keyword evidence="4" id="KW-1185">Reference proteome</keyword>
<dbReference type="InterPro" id="IPR032675">
    <property type="entry name" value="LRR_dom_sf"/>
</dbReference>
<dbReference type="CDD" id="cd09917">
    <property type="entry name" value="F-box_SF"/>
    <property type="match status" value="1"/>
</dbReference>
<dbReference type="InterPro" id="IPR036047">
    <property type="entry name" value="F-box-like_dom_sf"/>
</dbReference>
<dbReference type="InterPro" id="IPR001810">
    <property type="entry name" value="F-box_dom"/>
</dbReference>
<dbReference type="Pfam" id="PF12937">
    <property type="entry name" value="F-box-like"/>
    <property type="match status" value="1"/>
</dbReference>
<evidence type="ECO:0000313" key="3">
    <source>
        <dbReference type="EMBL" id="KZW00522.1"/>
    </source>
</evidence>
<feature type="domain" description="F-box" evidence="2">
    <location>
        <begin position="8"/>
        <end position="46"/>
    </location>
</feature>
<reference evidence="3 4" key="1">
    <citation type="journal article" date="2016" name="Mol. Biol. Evol.">
        <title>Comparative Genomics of Early-Diverging Mushroom-Forming Fungi Provides Insights into the Origins of Lignocellulose Decay Capabilities.</title>
        <authorList>
            <person name="Nagy L.G."/>
            <person name="Riley R."/>
            <person name="Tritt A."/>
            <person name="Adam C."/>
            <person name="Daum C."/>
            <person name="Floudas D."/>
            <person name="Sun H."/>
            <person name="Yadav J.S."/>
            <person name="Pangilinan J."/>
            <person name="Larsson K.H."/>
            <person name="Matsuura K."/>
            <person name="Barry K."/>
            <person name="Labutti K."/>
            <person name="Kuo R."/>
            <person name="Ohm R.A."/>
            <person name="Bhattacharya S.S."/>
            <person name="Shirouzu T."/>
            <person name="Yoshinaga Y."/>
            <person name="Martin F.M."/>
            <person name="Grigoriev I.V."/>
            <person name="Hibbett D.S."/>
        </authorList>
    </citation>
    <scope>NUCLEOTIDE SEQUENCE [LARGE SCALE GENOMIC DNA]</scope>
    <source>
        <strain evidence="3 4">HHB12029</strain>
    </source>
</reference>
<dbReference type="AlphaFoldDB" id="A0A165NBX0"/>
<accession>A0A165NBX0</accession>
<organism evidence="3 4">
    <name type="scientific">Exidia glandulosa HHB12029</name>
    <dbReference type="NCBI Taxonomy" id="1314781"/>
    <lineage>
        <taxon>Eukaryota</taxon>
        <taxon>Fungi</taxon>
        <taxon>Dikarya</taxon>
        <taxon>Basidiomycota</taxon>
        <taxon>Agaricomycotina</taxon>
        <taxon>Agaricomycetes</taxon>
        <taxon>Auriculariales</taxon>
        <taxon>Exidiaceae</taxon>
        <taxon>Exidia</taxon>
    </lineage>
</organism>
<dbReference type="Proteomes" id="UP000077266">
    <property type="component" value="Unassembled WGS sequence"/>
</dbReference>
<evidence type="ECO:0000256" key="1">
    <source>
        <dbReference type="SAM" id="MobiDB-lite"/>
    </source>
</evidence>
<dbReference type="SUPFAM" id="SSF52047">
    <property type="entry name" value="RNI-like"/>
    <property type="match status" value="1"/>
</dbReference>
<sequence length="521" mass="58562">MAAAPFVPPELLLHIFGELKAAPRQLATVACASRRFRAIAEPILYDSATLRNRYVLQAFTLTLLRRSDLARLVRALDIDWSTSKEEEHSIQAGFHAFHSYGGAFFMTKSERELAKEGNLWVSNDSPIESALGAAEARNMNPGLRQALRQRTASAQVVVLLDLVPNLMSLVVNPSRIDFWFYGALPSPYDPEKRIPAGLKSLRSLEITYPDHDDDDDDHYAISDMNQGEGYAHVKVISALLLPNLRSLVFVGDEGEEDTWEQYFAENDDDNGYFLDLERLAGASGVTRLDLRDTSLPTSLFARILRMAPALESLRLEQYEEVNYRQLSDVLRQLCLRSIALVEYDLADDDRDEACLPFRNFGELRTLTYLMVPIQALITEEGQDLSANVPASVEELDICFGSDESLSSYTDTIVRFLSQGHCPNLRRFIVRPAIGFRDDIPNMCAAAKIEFRSEDFIEPPLGDGTASYWTSEGEGSEFSGYSDPDEWGTEDESDGDHWEDDDEDEDGLEDEESSEEESDEED</sequence>
<dbReference type="SUPFAM" id="SSF81383">
    <property type="entry name" value="F-box domain"/>
    <property type="match status" value="1"/>
</dbReference>
<dbReference type="InParanoid" id="A0A165NBX0"/>
<dbReference type="EMBL" id="KV425900">
    <property type="protein sequence ID" value="KZW00522.1"/>
    <property type="molecule type" value="Genomic_DNA"/>
</dbReference>